<dbReference type="PANTHER" id="PTHR23034:SF2">
    <property type="entry name" value="GLUTAMATE-RICH PROTEIN 3"/>
    <property type="match status" value="1"/>
</dbReference>
<evidence type="ECO:0000259" key="3">
    <source>
        <dbReference type="Pfam" id="PF15257"/>
    </source>
</evidence>
<feature type="domain" description="DUF4590" evidence="3">
    <location>
        <begin position="319"/>
        <end position="432"/>
    </location>
</feature>
<feature type="compositionally biased region" description="Basic and acidic residues" evidence="2">
    <location>
        <begin position="434"/>
        <end position="454"/>
    </location>
</feature>
<dbReference type="GO" id="GO:0005930">
    <property type="term" value="C:axoneme"/>
    <property type="evidence" value="ECO:0007669"/>
    <property type="project" value="Ensembl"/>
</dbReference>
<evidence type="ECO:0000256" key="1">
    <source>
        <dbReference type="SAM" id="Coils"/>
    </source>
</evidence>
<dbReference type="Proteomes" id="UP000694380">
    <property type="component" value="Unplaced"/>
</dbReference>
<feature type="compositionally biased region" description="Basic and acidic residues" evidence="2">
    <location>
        <begin position="1373"/>
        <end position="1382"/>
    </location>
</feature>
<feature type="compositionally biased region" description="Basic and acidic residues" evidence="2">
    <location>
        <begin position="1346"/>
        <end position="1364"/>
    </location>
</feature>
<feature type="region of interest" description="Disordered" evidence="2">
    <location>
        <begin position="908"/>
        <end position="1007"/>
    </location>
</feature>
<feature type="compositionally biased region" description="Basic and acidic residues" evidence="2">
    <location>
        <begin position="931"/>
        <end position="943"/>
    </location>
</feature>
<feature type="region of interest" description="Disordered" evidence="2">
    <location>
        <begin position="426"/>
        <end position="674"/>
    </location>
</feature>
<dbReference type="KEGG" id="cpic:101942975"/>
<dbReference type="Ensembl" id="ENSCPBT00000038057.1">
    <property type="protein sequence ID" value="ENSCPBP00000032358.1"/>
    <property type="gene ID" value="ENSCPBG00000022680.1"/>
</dbReference>
<feature type="compositionally biased region" description="Acidic residues" evidence="2">
    <location>
        <begin position="1271"/>
        <end position="1281"/>
    </location>
</feature>
<feature type="compositionally biased region" description="Acidic residues" evidence="2">
    <location>
        <begin position="1089"/>
        <end position="1114"/>
    </location>
</feature>
<sequence>MDALIGYSSPVFQHPNRHLHMSLATYNSLTDRHLAGYFSNTRIRRHLQRSGLISRSGRIISEKEYRLNAMRKDHQRYVRECLAQAIFHKVLDMEVFLHWQRHHQLEIKRKLENVVRKERVQRIKVERSRRSVEDINPLLSPHPPAGPRNHYGRHALVEGEQSGPSQSSSSPRPNTAPGNMQRPVRLQPLPGYPTAGSTPKTSSRSKQKLLELEHDHQFPNGGEKNMMRLMNSVDYSAGLSPYQLPIINNYVIPVPPPPQKGDKNIKGVRHGTSRGRRFRPTTAPNGLEQLLTKDSGKFHKPSLHSNASVTMIYLGKSVHLSHDDTDYRDEIKVYQQHCGGENLCVYKGKLLEGETFHFTSKRHHGFPFSLTFFLNGIQMDRLSSCCEYKHRKGARLGGKHGYFGFVNVDRASPCYRCIIAMGLDKNPSPPKKKMKEDYGEKQEDSVKDEEHNEPSEGSVEQEATKHLTVEISSAHGEGKEPAEDSVEIAEEEREEETQEGPEDESEDDQENASKDEYDEDFEADEEKSDEKVNEEGQADDQMNGMSKSPSDDEKDNLDHEKESKSSSQKALQAADSEKDESDGYSNSDSEEDKQDRKSASSLSSSSTLYSSEDDSEAEKMKDHVKGNEKEDLDRTATSEKYGNETWESKPEGNQEIDAVEEEEMDEAEETKAEAVMREEVEVLHGSMMEIHHQGTDELNGERRHVGSIENNARDEGGEDGSNTREDGEEVVLVHLEGSTVEAEATNKDPPEVDEGGDCKSVQEKIAEAIENGHRLSSEPEPSDSSTDEEEENLTSTAHDIKEDGAFLAEAATACEKQKAAEQGVQEGQMVDEEKALEQEEFVAEEGATDTEEAGNETALELDLLAKKEAATVMGQTMENVLTVKEEASEEKAIMEEDLEESRVGKEMAFQGEEASEGNVAEEEDVNEGEEAVEKAACEGKVVEEVSSEGEEVVEEVPEAVEEAESEADEAVGMAGGVGKEDVGEAASEAEEAVEEAESEGEEVVKDSVAQAEKAVEKADAAGKEVAEGIELEGEEVVQEAASEGWETMGETEFVLEESVESVKVPILGAATEIEESVESRKVPIGEAVSEAEEAAAAETSEEEEEDVMETTPEEGETRNEATEEESEVEESPPLREETSLDREIKRDTAIEEGAHKDGESTVDASEEEEVAEDPESEEEVVEEGKHIGESVPEETPYMGEELVKAGEEEVTEETEEKVVSQIAVTEKKLVIEKKVPIAEEAIDKSTINVEEVAEGAAVEGVVVTEEMAMEEVEVGEGVAEESAEREGEGMSEIESEEAMSVDAAGNGKVMGNETPSQGEEIVEKSEPGQKENAEVLSDWEVQTGDPGHEEGMEEKEAGLEEQKVMTEGIIPEEDMRSERTLPEVEKLMTPSSLRDEVEAVEAASEVEGMTQEMAYHPDVVEKEAVLVEEIMAKVRHTGGNDRTEEQEMETMEEKITLKQLDTNEKIKIGKTETLAEYPQGIHGLTDLLEVQHKEESLARIKTDTTETSIVEERN</sequence>
<feature type="compositionally biased region" description="Acidic residues" evidence="2">
    <location>
        <begin position="945"/>
        <end position="969"/>
    </location>
</feature>
<feature type="compositionally biased region" description="Acidic residues" evidence="2">
    <location>
        <begin position="1164"/>
        <end position="1181"/>
    </location>
</feature>
<dbReference type="InterPro" id="IPR027962">
    <property type="entry name" value="ERICH3"/>
</dbReference>
<dbReference type="GO" id="GO:0097730">
    <property type="term" value="C:non-motile cilium"/>
    <property type="evidence" value="ECO:0007669"/>
    <property type="project" value="Ensembl"/>
</dbReference>
<feature type="compositionally biased region" description="Acidic residues" evidence="2">
    <location>
        <begin position="483"/>
        <end position="527"/>
    </location>
</feature>
<protein>
    <submittedName>
        <fullName evidence="4">Glutamate rich 3</fullName>
    </submittedName>
</protein>
<gene>
    <name evidence="4" type="primary">ERICH3</name>
</gene>
<proteinExistence type="predicted"/>
<name>A0A8C3IDM6_CHRPI</name>
<reference evidence="4" key="2">
    <citation type="submission" date="2025-09" db="UniProtKB">
        <authorList>
            <consortium name="Ensembl"/>
        </authorList>
    </citation>
    <scope>IDENTIFICATION</scope>
</reference>
<dbReference type="Pfam" id="PF15257">
    <property type="entry name" value="DUF4590"/>
    <property type="match status" value="1"/>
</dbReference>
<evidence type="ECO:0000313" key="4">
    <source>
        <dbReference type="Ensembl" id="ENSCPBP00000032358.1"/>
    </source>
</evidence>
<feature type="compositionally biased region" description="Acidic residues" evidence="2">
    <location>
        <begin position="987"/>
        <end position="1001"/>
    </location>
</feature>
<organism evidence="4 5">
    <name type="scientific">Chrysemys picta bellii</name>
    <name type="common">Western painted turtle</name>
    <name type="synonym">Emys bellii</name>
    <dbReference type="NCBI Taxonomy" id="8478"/>
    <lineage>
        <taxon>Eukaryota</taxon>
        <taxon>Metazoa</taxon>
        <taxon>Chordata</taxon>
        <taxon>Craniata</taxon>
        <taxon>Vertebrata</taxon>
        <taxon>Euteleostomi</taxon>
        <taxon>Archelosauria</taxon>
        <taxon>Testudinata</taxon>
        <taxon>Testudines</taxon>
        <taxon>Cryptodira</taxon>
        <taxon>Durocryptodira</taxon>
        <taxon>Testudinoidea</taxon>
        <taxon>Emydidae</taxon>
        <taxon>Chrysemys</taxon>
    </lineage>
</organism>
<feature type="compositionally biased region" description="Acidic residues" evidence="2">
    <location>
        <begin position="913"/>
        <end position="930"/>
    </location>
</feature>
<feature type="compositionally biased region" description="Basic and acidic residues" evidence="2">
    <location>
        <begin position="694"/>
        <end position="725"/>
    </location>
</feature>
<dbReference type="OMA" id="PEEDPIM"/>
<feature type="compositionally biased region" description="Acidic residues" evidence="2">
    <location>
        <begin position="1289"/>
        <end position="1299"/>
    </location>
</feature>
<feature type="region of interest" description="Disordered" evidence="2">
    <location>
        <begin position="694"/>
        <end position="807"/>
    </location>
</feature>
<dbReference type="GeneTree" id="ENSGT00530000064485"/>
<feature type="compositionally biased region" description="Low complexity" evidence="2">
    <location>
        <begin position="159"/>
        <end position="171"/>
    </location>
</feature>
<keyword evidence="1" id="KW-0175">Coiled coil</keyword>
<evidence type="ECO:0000313" key="5">
    <source>
        <dbReference type="Proteomes" id="UP000694380"/>
    </source>
</evidence>
<dbReference type="GO" id="GO:0060271">
    <property type="term" value="P:cilium assembly"/>
    <property type="evidence" value="ECO:0007669"/>
    <property type="project" value="Ensembl"/>
</dbReference>
<feature type="compositionally biased region" description="Acidic residues" evidence="2">
    <location>
        <begin position="657"/>
        <end position="668"/>
    </location>
</feature>
<feature type="compositionally biased region" description="Low complexity" evidence="2">
    <location>
        <begin position="599"/>
        <end position="610"/>
    </location>
</feature>
<keyword evidence="5" id="KW-1185">Reference proteome</keyword>
<dbReference type="OrthoDB" id="120976at2759"/>
<feature type="compositionally biased region" description="Basic and acidic residues" evidence="2">
    <location>
        <begin position="617"/>
        <end position="637"/>
    </location>
</feature>
<feature type="compositionally biased region" description="Basic residues" evidence="2">
    <location>
        <begin position="266"/>
        <end position="279"/>
    </location>
</feature>
<reference evidence="4" key="1">
    <citation type="submission" date="2025-08" db="UniProtKB">
        <authorList>
            <consortium name="Ensembl"/>
        </authorList>
    </citation>
    <scope>IDENTIFICATION</scope>
</reference>
<feature type="compositionally biased region" description="Basic and acidic residues" evidence="2">
    <location>
        <begin position="1321"/>
        <end position="1333"/>
    </location>
</feature>
<evidence type="ECO:0000256" key="2">
    <source>
        <dbReference type="SAM" id="MobiDB-lite"/>
    </source>
</evidence>
<feature type="coiled-coil region" evidence="1">
    <location>
        <begin position="877"/>
        <end position="904"/>
    </location>
</feature>
<feature type="compositionally biased region" description="Basic and acidic residues" evidence="2">
    <location>
        <begin position="1132"/>
        <end position="1159"/>
    </location>
</feature>
<feature type="region of interest" description="Disordered" evidence="2">
    <location>
        <begin position="257"/>
        <end position="283"/>
    </location>
</feature>
<feature type="region of interest" description="Disordered" evidence="2">
    <location>
        <begin position="1075"/>
        <end position="1212"/>
    </location>
</feature>
<accession>A0A8C3IDM6</accession>
<feature type="compositionally biased region" description="Basic and acidic residues" evidence="2">
    <location>
        <begin position="744"/>
        <end position="777"/>
    </location>
</feature>
<feature type="region of interest" description="Disordered" evidence="2">
    <location>
        <begin position="159"/>
        <end position="207"/>
    </location>
</feature>
<feature type="compositionally biased region" description="Acidic residues" evidence="2">
    <location>
        <begin position="577"/>
        <end position="592"/>
    </location>
</feature>
<feature type="region of interest" description="Disordered" evidence="2">
    <location>
        <begin position="1271"/>
        <end position="1382"/>
    </location>
</feature>
<dbReference type="InterPro" id="IPR048257">
    <property type="entry name" value="DUF4590"/>
</dbReference>
<dbReference type="PANTHER" id="PTHR23034">
    <property type="entry name" value="GLUTAMATE-RICH PROTEIN 3"/>
    <property type="match status" value="1"/>
</dbReference>
<feature type="compositionally biased region" description="Polar residues" evidence="2">
    <location>
        <begin position="195"/>
        <end position="204"/>
    </location>
</feature>